<dbReference type="EMBL" id="CAJZAG010000002">
    <property type="protein sequence ID" value="CAG9166035.1"/>
    <property type="molecule type" value="Genomic_DNA"/>
</dbReference>
<evidence type="ECO:0000313" key="1">
    <source>
        <dbReference type="EMBL" id="CAG9166035.1"/>
    </source>
</evidence>
<dbReference type="RefSeq" id="WP_223982528.1">
    <property type="nucleotide sequence ID" value="NZ_CAJZAG010000002.1"/>
</dbReference>
<accession>A0ABN7Y261</accession>
<evidence type="ECO:0000313" key="2">
    <source>
        <dbReference type="Proteomes" id="UP000706525"/>
    </source>
</evidence>
<reference evidence="1 2" key="1">
    <citation type="submission" date="2021-08" db="EMBL/GenBank/DDBJ databases">
        <authorList>
            <person name="Peeters C."/>
        </authorList>
    </citation>
    <scope>NUCLEOTIDE SEQUENCE [LARGE SCALE GENOMIC DNA]</scope>
    <source>
        <strain evidence="1 2">LMG 32289</strain>
    </source>
</reference>
<proteinExistence type="predicted"/>
<organism evidence="1 2">
    <name type="scientific">Cupriavidus pampae</name>
    <dbReference type="NCBI Taxonomy" id="659251"/>
    <lineage>
        <taxon>Bacteria</taxon>
        <taxon>Pseudomonadati</taxon>
        <taxon>Pseudomonadota</taxon>
        <taxon>Betaproteobacteria</taxon>
        <taxon>Burkholderiales</taxon>
        <taxon>Burkholderiaceae</taxon>
        <taxon>Cupriavidus</taxon>
    </lineage>
</organism>
<name>A0ABN7Y261_9BURK</name>
<protein>
    <recommendedName>
        <fullName evidence="3">Phasin domain-containing protein</fullName>
    </recommendedName>
</protein>
<keyword evidence="2" id="KW-1185">Reference proteome</keyword>
<sequence>MSETEVPADYCVTMQRMALVEACRAYLALQDVRHTILKAHMKAVEDEVRSGKRLLQRIEASSEPVTLQASVAQMLSDRMEHQSALSREYAKAFADGWSSWLRQCQTLKAPWLASTRAGGASADPAGMNGLSAAWGSFYDQLGKMSSVLAGSTPVTAQPNGSTRSRAAA</sequence>
<comment type="caution">
    <text evidence="1">The sequence shown here is derived from an EMBL/GenBank/DDBJ whole genome shotgun (WGS) entry which is preliminary data.</text>
</comment>
<gene>
    <name evidence="1" type="ORF">LMG32289_00910</name>
</gene>
<dbReference type="Proteomes" id="UP000706525">
    <property type="component" value="Unassembled WGS sequence"/>
</dbReference>
<evidence type="ECO:0008006" key="3">
    <source>
        <dbReference type="Google" id="ProtNLM"/>
    </source>
</evidence>